<organism evidence="2 3">
    <name type="scientific">Candidatus Falkowbacteria bacterium RIFCSPLOWO2_02_FULL_45_21</name>
    <dbReference type="NCBI Taxonomy" id="1797989"/>
    <lineage>
        <taxon>Bacteria</taxon>
        <taxon>Candidatus Falkowiibacteriota</taxon>
    </lineage>
</organism>
<keyword evidence="1" id="KW-0812">Transmembrane</keyword>
<evidence type="ECO:0000256" key="1">
    <source>
        <dbReference type="SAM" id="Phobius"/>
    </source>
</evidence>
<sequence length="130" mass="15335">MPRLSSHVYRIWVFIVGVIATIAYRLVVVLNYYSQFWVEVAWYIGTIGFIWYFAHRYRVENRRDKLIEKLELIKKMGANQSFKPEDKAALLYVLKSLETSLAKWNYIAIFLFSGLAMAYAMYVDLSAIFK</sequence>
<comment type="caution">
    <text evidence="2">The sequence shown here is derived from an EMBL/GenBank/DDBJ whole genome shotgun (WGS) entry which is preliminary data.</text>
</comment>
<feature type="transmembrane region" description="Helical" evidence="1">
    <location>
        <begin position="104"/>
        <end position="122"/>
    </location>
</feature>
<dbReference type="EMBL" id="MFFW01000005">
    <property type="protein sequence ID" value="OGF24625.1"/>
    <property type="molecule type" value="Genomic_DNA"/>
</dbReference>
<name>A0A1F5SD25_9BACT</name>
<feature type="transmembrane region" description="Helical" evidence="1">
    <location>
        <begin position="36"/>
        <end position="54"/>
    </location>
</feature>
<keyword evidence="1" id="KW-0472">Membrane</keyword>
<keyword evidence="1" id="KW-1133">Transmembrane helix</keyword>
<proteinExistence type="predicted"/>
<evidence type="ECO:0000313" key="3">
    <source>
        <dbReference type="Proteomes" id="UP000178783"/>
    </source>
</evidence>
<feature type="transmembrane region" description="Helical" evidence="1">
    <location>
        <begin position="12"/>
        <end position="30"/>
    </location>
</feature>
<protein>
    <submittedName>
        <fullName evidence="2">Uncharacterized protein</fullName>
    </submittedName>
</protein>
<dbReference type="Proteomes" id="UP000178783">
    <property type="component" value="Unassembled WGS sequence"/>
</dbReference>
<reference evidence="2 3" key="1">
    <citation type="journal article" date="2016" name="Nat. Commun.">
        <title>Thousands of microbial genomes shed light on interconnected biogeochemical processes in an aquifer system.</title>
        <authorList>
            <person name="Anantharaman K."/>
            <person name="Brown C.T."/>
            <person name="Hug L.A."/>
            <person name="Sharon I."/>
            <person name="Castelle C.J."/>
            <person name="Probst A.J."/>
            <person name="Thomas B.C."/>
            <person name="Singh A."/>
            <person name="Wilkins M.J."/>
            <person name="Karaoz U."/>
            <person name="Brodie E.L."/>
            <person name="Williams K.H."/>
            <person name="Hubbard S.S."/>
            <person name="Banfield J.F."/>
        </authorList>
    </citation>
    <scope>NUCLEOTIDE SEQUENCE [LARGE SCALE GENOMIC DNA]</scope>
</reference>
<evidence type="ECO:0000313" key="2">
    <source>
        <dbReference type="EMBL" id="OGF24625.1"/>
    </source>
</evidence>
<dbReference type="AlphaFoldDB" id="A0A1F5SD25"/>
<accession>A0A1F5SD25</accession>
<dbReference type="STRING" id="1797989.A3H66_00245"/>
<gene>
    <name evidence="2" type="ORF">A3H66_00245</name>
</gene>